<name>A0AAV4R4W5_9ARAC</name>
<proteinExistence type="predicted"/>
<organism evidence="1 2">
    <name type="scientific">Caerostris darwini</name>
    <dbReference type="NCBI Taxonomy" id="1538125"/>
    <lineage>
        <taxon>Eukaryota</taxon>
        <taxon>Metazoa</taxon>
        <taxon>Ecdysozoa</taxon>
        <taxon>Arthropoda</taxon>
        <taxon>Chelicerata</taxon>
        <taxon>Arachnida</taxon>
        <taxon>Araneae</taxon>
        <taxon>Araneomorphae</taxon>
        <taxon>Entelegynae</taxon>
        <taxon>Araneoidea</taxon>
        <taxon>Araneidae</taxon>
        <taxon>Caerostris</taxon>
    </lineage>
</organism>
<gene>
    <name evidence="1" type="ORF">CDAR_544361</name>
</gene>
<reference evidence="1 2" key="1">
    <citation type="submission" date="2021-06" db="EMBL/GenBank/DDBJ databases">
        <title>Caerostris darwini draft genome.</title>
        <authorList>
            <person name="Kono N."/>
            <person name="Arakawa K."/>
        </authorList>
    </citation>
    <scope>NUCLEOTIDE SEQUENCE [LARGE SCALE GENOMIC DNA]</scope>
</reference>
<dbReference type="EMBL" id="BPLQ01005757">
    <property type="protein sequence ID" value="GIY16978.1"/>
    <property type="molecule type" value="Genomic_DNA"/>
</dbReference>
<evidence type="ECO:0000313" key="2">
    <source>
        <dbReference type="Proteomes" id="UP001054837"/>
    </source>
</evidence>
<evidence type="ECO:0000313" key="1">
    <source>
        <dbReference type="EMBL" id="GIY16978.1"/>
    </source>
</evidence>
<sequence>MLTKVCKLLQASVINLVRQKNPSEVMQSLQNIDPVERLFLVWYSIRIARLSGFCAVTHLPTASDVWHSPSKRPAALSNQCLNDPTSNEVKLQRKGPEVGFLFLLQISYFTFMKTGCVAKGGDSETEIFFSNESVSCGMLLALSTSGDVLRIRQLYDHIVFPLN</sequence>
<comment type="caution">
    <text evidence="1">The sequence shown here is derived from an EMBL/GenBank/DDBJ whole genome shotgun (WGS) entry which is preliminary data.</text>
</comment>
<dbReference type="Proteomes" id="UP001054837">
    <property type="component" value="Unassembled WGS sequence"/>
</dbReference>
<accession>A0AAV4R4W5</accession>
<keyword evidence="2" id="KW-1185">Reference proteome</keyword>
<dbReference type="AlphaFoldDB" id="A0AAV4R4W5"/>
<protein>
    <submittedName>
        <fullName evidence="1">Uncharacterized protein</fullName>
    </submittedName>
</protein>